<proteinExistence type="predicted"/>
<reference evidence="2 3" key="1">
    <citation type="journal article" date="2014" name="BMC Genomics">
        <title>Comparison of environmental and isolate Sulfobacillus genomes reveals diverse carbon, sulfur, nitrogen, and hydrogen metabolisms.</title>
        <authorList>
            <person name="Justice N.B."/>
            <person name="Norman A."/>
            <person name="Brown C.T."/>
            <person name="Singh A."/>
            <person name="Thomas B.C."/>
            <person name="Banfield J.F."/>
        </authorList>
    </citation>
    <scope>NUCLEOTIDE SEQUENCE [LARGE SCALE GENOMIC DNA]</scope>
    <source>
        <strain evidence="2">AMDSBA1</strain>
    </source>
</reference>
<feature type="transmembrane region" description="Helical" evidence="1">
    <location>
        <begin position="150"/>
        <end position="174"/>
    </location>
</feature>
<feature type="transmembrane region" description="Helical" evidence="1">
    <location>
        <begin position="66"/>
        <end position="96"/>
    </location>
</feature>
<feature type="transmembrane region" description="Helical" evidence="1">
    <location>
        <begin position="117"/>
        <end position="144"/>
    </location>
</feature>
<gene>
    <name evidence="2" type="ORF">C7B43_18080</name>
</gene>
<feature type="transmembrane region" description="Helical" evidence="1">
    <location>
        <begin position="21"/>
        <end position="46"/>
    </location>
</feature>
<keyword evidence="1" id="KW-0472">Membrane</keyword>
<dbReference type="EMBL" id="PXYT01000066">
    <property type="protein sequence ID" value="PSR24842.1"/>
    <property type="molecule type" value="Genomic_DNA"/>
</dbReference>
<evidence type="ECO:0000313" key="3">
    <source>
        <dbReference type="Proteomes" id="UP000242699"/>
    </source>
</evidence>
<protein>
    <recommendedName>
        <fullName evidence="4">Glycerophosphoryl diester phosphodiesterase membrane domain-containing protein</fullName>
    </recommendedName>
</protein>
<comment type="caution">
    <text evidence="2">The sequence shown here is derived from an EMBL/GenBank/DDBJ whole genome shotgun (WGS) entry which is preliminary data.</text>
</comment>
<evidence type="ECO:0000313" key="2">
    <source>
        <dbReference type="EMBL" id="PSR24842.1"/>
    </source>
</evidence>
<evidence type="ECO:0000256" key="1">
    <source>
        <dbReference type="SAM" id="Phobius"/>
    </source>
</evidence>
<accession>A0A2T2WRH5</accession>
<keyword evidence="1" id="KW-0812">Transmembrane</keyword>
<name>A0A2T2WRH5_9FIRM</name>
<dbReference type="AlphaFoldDB" id="A0A2T2WRH5"/>
<feature type="transmembrane region" description="Helical" evidence="1">
    <location>
        <begin position="225"/>
        <end position="249"/>
    </location>
</feature>
<organism evidence="2 3">
    <name type="scientific">Sulfobacillus benefaciens</name>
    <dbReference type="NCBI Taxonomy" id="453960"/>
    <lineage>
        <taxon>Bacteria</taxon>
        <taxon>Bacillati</taxon>
        <taxon>Bacillota</taxon>
        <taxon>Clostridia</taxon>
        <taxon>Eubacteriales</taxon>
        <taxon>Clostridiales Family XVII. Incertae Sedis</taxon>
        <taxon>Sulfobacillus</taxon>
    </lineage>
</organism>
<sequence length="258" mass="27882">MLRNAVKMWLNGLKQGGTWTTLIWMAIFSLTFFLLLLAIGGASLAGTMLHPGFTQPLGTSSTSASAATHLVVGVVFVYLLMLGATPFLTGGIYGLYGQAVQGIKVSWGTFWTMGKKLYGRGWGLIGYVILYVMVIGIFASIVIATLHVTGIILALAAFILTLPWGLRMTGELFVDQNTWGKSFRQSFQKRYYGQLLLGLALGAIAYLLLIFLDVMLVHALGAVGIALYLILELVFAVAVPLWLFALYAATKTGSSSQQ</sequence>
<keyword evidence="1" id="KW-1133">Transmembrane helix</keyword>
<dbReference type="Proteomes" id="UP000242699">
    <property type="component" value="Unassembled WGS sequence"/>
</dbReference>
<evidence type="ECO:0008006" key="4">
    <source>
        <dbReference type="Google" id="ProtNLM"/>
    </source>
</evidence>
<feature type="transmembrane region" description="Helical" evidence="1">
    <location>
        <begin position="195"/>
        <end position="219"/>
    </location>
</feature>